<dbReference type="AlphaFoldDB" id="A0A4P9W8L3"/>
<evidence type="ECO:0000256" key="1">
    <source>
        <dbReference type="SAM" id="Coils"/>
    </source>
</evidence>
<dbReference type="Proteomes" id="UP000269721">
    <property type="component" value="Unassembled WGS sequence"/>
</dbReference>
<evidence type="ECO:0000256" key="2">
    <source>
        <dbReference type="SAM" id="MobiDB-lite"/>
    </source>
</evidence>
<organism evidence="3 4">
    <name type="scientific">Blyttiomyces helicus</name>
    <dbReference type="NCBI Taxonomy" id="388810"/>
    <lineage>
        <taxon>Eukaryota</taxon>
        <taxon>Fungi</taxon>
        <taxon>Fungi incertae sedis</taxon>
        <taxon>Chytridiomycota</taxon>
        <taxon>Chytridiomycota incertae sedis</taxon>
        <taxon>Chytridiomycetes</taxon>
        <taxon>Chytridiomycetes incertae sedis</taxon>
        <taxon>Blyttiomyces</taxon>
    </lineage>
</organism>
<evidence type="ECO:0000313" key="3">
    <source>
        <dbReference type="EMBL" id="RKO88694.1"/>
    </source>
</evidence>
<gene>
    <name evidence="3" type="ORF">BDK51DRAFT_51942</name>
</gene>
<evidence type="ECO:0000313" key="4">
    <source>
        <dbReference type="Proteomes" id="UP000269721"/>
    </source>
</evidence>
<name>A0A4P9W8L3_9FUNG</name>
<feature type="coiled-coil region" evidence="1">
    <location>
        <begin position="147"/>
        <end position="174"/>
    </location>
</feature>
<feature type="region of interest" description="Disordered" evidence="2">
    <location>
        <begin position="265"/>
        <end position="295"/>
    </location>
</feature>
<protein>
    <submittedName>
        <fullName evidence="3">Uncharacterized protein</fullName>
    </submittedName>
</protein>
<keyword evidence="4" id="KW-1185">Reference proteome</keyword>
<sequence length="295" mass="33027">MLHLYAHVQANLNRPFQPVQAQRNVVEKRSELAPIEGRTSALRAQVESLVSERERLRTYIDETHHRATQLAAALSAHRYREEAAARDLAALLDVFRLRSSALLELVEALEGECADVDRIEAAVKVVEAASMSSTEYRDTIDEKDDNVSRLANRLRSSDLTVAELEREADRLEKYVLSVPFLFIVLESNRTRLIAFVIGPGELWDNFGTVDFSNKGVCIGLQPSCSFTTSTWTFGKVEFSNKGEVPPGPLSRQGYPLSSMRRQMKLAPNPISGYNNPSSAERPDQPAISDQHRFTP</sequence>
<proteinExistence type="predicted"/>
<accession>A0A4P9W8L3</accession>
<reference evidence="4" key="1">
    <citation type="journal article" date="2018" name="Nat. Microbiol.">
        <title>Leveraging single-cell genomics to expand the fungal tree of life.</title>
        <authorList>
            <person name="Ahrendt S.R."/>
            <person name="Quandt C.A."/>
            <person name="Ciobanu D."/>
            <person name="Clum A."/>
            <person name="Salamov A."/>
            <person name="Andreopoulos B."/>
            <person name="Cheng J.F."/>
            <person name="Woyke T."/>
            <person name="Pelin A."/>
            <person name="Henrissat B."/>
            <person name="Reynolds N.K."/>
            <person name="Benny G.L."/>
            <person name="Smith M.E."/>
            <person name="James T.Y."/>
            <person name="Grigoriev I.V."/>
        </authorList>
    </citation>
    <scope>NUCLEOTIDE SEQUENCE [LARGE SCALE GENOMIC DNA]</scope>
</reference>
<keyword evidence="1" id="KW-0175">Coiled coil</keyword>
<dbReference type="EMBL" id="KZ996544">
    <property type="protein sequence ID" value="RKO88694.1"/>
    <property type="molecule type" value="Genomic_DNA"/>
</dbReference>